<dbReference type="Proteomes" id="UP000264006">
    <property type="component" value="Plasmid pEDY32-46I"/>
</dbReference>
<dbReference type="Pfam" id="PF00563">
    <property type="entry name" value="EAL"/>
    <property type="match status" value="1"/>
</dbReference>
<dbReference type="GO" id="GO:0071111">
    <property type="term" value="F:cyclic-guanylate-specific phosphodiesterase activity"/>
    <property type="evidence" value="ECO:0007669"/>
    <property type="project" value="InterPro"/>
</dbReference>
<reference evidence="3 4" key="1">
    <citation type="submission" date="2018-09" db="EMBL/GenBank/DDBJ databases">
        <title>Complete genome sequence of Euzebya sp. DY32-46 isolated from seawater of Pacific Ocean.</title>
        <authorList>
            <person name="Xu L."/>
            <person name="Wu Y.-H."/>
            <person name="Xu X.-W."/>
        </authorList>
    </citation>
    <scope>NUCLEOTIDE SEQUENCE [LARGE SCALE GENOMIC DNA]</scope>
    <source>
        <strain evidence="3 4">DY32-46</strain>
        <plasmid evidence="4">pedy32-46i</plasmid>
    </source>
</reference>
<keyword evidence="1" id="KW-0472">Membrane</keyword>
<dbReference type="PANTHER" id="PTHR33121">
    <property type="entry name" value="CYCLIC DI-GMP PHOSPHODIESTERASE PDEF"/>
    <property type="match status" value="1"/>
</dbReference>
<dbReference type="InterPro" id="IPR035168">
    <property type="entry name" value="DUF5317"/>
</dbReference>
<geneLocation type="plasmid" evidence="4">
    <name>pedy32-46i</name>
</geneLocation>
<dbReference type="InterPro" id="IPR000160">
    <property type="entry name" value="GGDEF_dom"/>
</dbReference>
<dbReference type="SMART" id="SM00267">
    <property type="entry name" value="GGDEF"/>
    <property type="match status" value="1"/>
</dbReference>
<proteinExistence type="predicted"/>
<dbReference type="Pfam" id="PF17248">
    <property type="entry name" value="DUF5317"/>
    <property type="match status" value="1"/>
</dbReference>
<dbReference type="InterPro" id="IPR043128">
    <property type="entry name" value="Rev_trsase/Diguanyl_cyclase"/>
</dbReference>
<evidence type="ECO:0000313" key="3">
    <source>
        <dbReference type="EMBL" id="AXV09795.1"/>
    </source>
</evidence>
<feature type="transmembrane region" description="Helical" evidence="1">
    <location>
        <begin position="75"/>
        <end position="94"/>
    </location>
</feature>
<dbReference type="PANTHER" id="PTHR33121:SF71">
    <property type="entry name" value="OXYGEN SENSOR PROTEIN DOSP"/>
    <property type="match status" value="1"/>
</dbReference>
<evidence type="ECO:0000259" key="2">
    <source>
        <dbReference type="PROSITE" id="PS50883"/>
    </source>
</evidence>
<dbReference type="EMBL" id="CP031166">
    <property type="protein sequence ID" value="AXV09795.1"/>
    <property type="molecule type" value="Genomic_DNA"/>
</dbReference>
<dbReference type="Gene3D" id="3.20.20.450">
    <property type="entry name" value="EAL domain"/>
    <property type="match status" value="1"/>
</dbReference>
<dbReference type="SMART" id="SM00052">
    <property type="entry name" value="EAL"/>
    <property type="match status" value="1"/>
</dbReference>
<evidence type="ECO:0000313" key="4">
    <source>
        <dbReference type="Proteomes" id="UP000264006"/>
    </source>
</evidence>
<sequence>MILLVATALAISAGLLTGGRLSASASLPIRHSHFIIMVFLVQAIAIEVLIGTPARFVHLLSYAAALTWAWANRHVTGLPVIALGVASNGLVIAANGGVMPATAAAANMAGLSPETGFSNSAVTENATLWWLGDIFATPASWPLSNVFSIGDIALVIGLFLLIRRAGQPASQGGSRLRRAAVAVTGLPSRPGTTAIGVIGLLTVTGTLALLMVTSTMPTGSLVTAGALTTIGLAAHVASIAGPRRQSPTNAFFVLAAVTSPAGGPPMVLAAMIIGEVVHRTIGTGPTSGPARLHVFKTVCNAALNTLAPVGVAVVILTTIGTDPATPAMWAAVTVGSVLIDYVTAVVVHHLIRFATGEPWSPTLLRPSLHPMALVVAAAPATVVCILAAYHPVAVLSLALPMLGWAITADKLARHTEAVTADNISGLPSRPAFLDQTHGIATARAVHVLRIADLREIEQALGPYAADDIIRQVGQHLTELAIGQPQGHVARDCFAVCIDDTGPSAETLGRSLSGTYRVDDLPLPVSIVVGTAARTDRGVQIGVADLLVRAETALDHGTGPVRSFTDKMPLGTAKDLRLADQLRHALGNGEIVPWYQPIMSAGPEPAMVGAEALARWNHPTDGTLPPGAWLPKLVSMGLDSFLTGAMLQAVCADIARWRDEHDAAVHVNLNVTAVDLASGTLPDLVTGACEAHDIDPSWLTIEITEQSAMVDPEATAETLQTLHELGCRIAIDDVGEGHSSLGRLARFDIDELKIDRQMLIGAHGSPRVVAVLDALIGLGHALDMRVVAEGVESMRDARLLTRLGADKLQGYGLGKPADAHTFITEALSHGETMPATAPDTAEAAIGD</sequence>
<feature type="transmembrane region" description="Helical" evidence="1">
    <location>
        <begin position="294"/>
        <end position="316"/>
    </location>
</feature>
<protein>
    <submittedName>
        <fullName evidence="3">Diguanylate cyclase/phosphodiesterase (GGDEF &amp; EAL domains) with PAS/PAC sensor(S)</fullName>
    </submittedName>
</protein>
<dbReference type="SUPFAM" id="SSF141868">
    <property type="entry name" value="EAL domain-like"/>
    <property type="match status" value="1"/>
</dbReference>
<dbReference type="InterPro" id="IPR029787">
    <property type="entry name" value="Nucleotide_cyclase"/>
</dbReference>
<keyword evidence="3" id="KW-0614">Plasmid</keyword>
<accession>A0A346Y5P8</accession>
<gene>
    <name evidence="3" type="ORF">DVS28_b0025</name>
</gene>
<dbReference type="AlphaFoldDB" id="A0A346Y5P8"/>
<keyword evidence="1" id="KW-1133">Transmembrane helix</keyword>
<dbReference type="Gene3D" id="3.30.70.270">
    <property type="match status" value="1"/>
</dbReference>
<feature type="domain" description="EAL" evidence="2">
    <location>
        <begin position="574"/>
        <end position="829"/>
    </location>
</feature>
<feature type="transmembrane region" description="Helical" evidence="1">
    <location>
        <begin position="328"/>
        <end position="351"/>
    </location>
</feature>
<dbReference type="InterPro" id="IPR001633">
    <property type="entry name" value="EAL_dom"/>
</dbReference>
<evidence type="ECO:0000256" key="1">
    <source>
        <dbReference type="SAM" id="Phobius"/>
    </source>
</evidence>
<feature type="transmembrane region" description="Helical" evidence="1">
    <location>
        <begin position="219"/>
        <end position="239"/>
    </location>
</feature>
<dbReference type="RefSeq" id="WP_114594417.1">
    <property type="nucleotide sequence ID" value="NZ_CP031166.1"/>
</dbReference>
<dbReference type="PROSITE" id="PS50883">
    <property type="entry name" value="EAL"/>
    <property type="match status" value="1"/>
</dbReference>
<organism evidence="3 4">
    <name type="scientific">Euzebya pacifica</name>
    <dbReference type="NCBI Taxonomy" id="1608957"/>
    <lineage>
        <taxon>Bacteria</taxon>
        <taxon>Bacillati</taxon>
        <taxon>Actinomycetota</taxon>
        <taxon>Nitriliruptoria</taxon>
        <taxon>Euzebyales</taxon>
    </lineage>
</organism>
<feature type="transmembrane region" description="Helical" evidence="1">
    <location>
        <begin position="194"/>
        <end position="213"/>
    </location>
</feature>
<dbReference type="InterPro" id="IPR035919">
    <property type="entry name" value="EAL_sf"/>
</dbReference>
<dbReference type="KEGG" id="euz:DVS28_b0025"/>
<dbReference type="SUPFAM" id="SSF55073">
    <property type="entry name" value="Nucleotide cyclase"/>
    <property type="match status" value="1"/>
</dbReference>
<dbReference type="OrthoDB" id="23692at2"/>
<dbReference type="InterPro" id="IPR050706">
    <property type="entry name" value="Cyclic-di-GMP_PDE-like"/>
</dbReference>
<keyword evidence="4" id="KW-1185">Reference proteome</keyword>
<dbReference type="CDD" id="cd01948">
    <property type="entry name" value="EAL"/>
    <property type="match status" value="1"/>
</dbReference>
<name>A0A346Y5P8_9ACTN</name>
<feature type="transmembrane region" description="Helical" evidence="1">
    <location>
        <begin position="139"/>
        <end position="162"/>
    </location>
</feature>
<feature type="transmembrane region" description="Helical" evidence="1">
    <location>
        <begin position="371"/>
        <end position="404"/>
    </location>
</feature>
<feature type="transmembrane region" description="Helical" evidence="1">
    <location>
        <begin position="34"/>
        <end position="54"/>
    </location>
</feature>
<feature type="transmembrane region" description="Helical" evidence="1">
    <location>
        <begin position="251"/>
        <end position="274"/>
    </location>
</feature>
<keyword evidence="1" id="KW-0812">Transmembrane</keyword>